<organism evidence="3 4">
    <name type="scientific">Thalassospira indica</name>
    <dbReference type="NCBI Taxonomy" id="1891279"/>
    <lineage>
        <taxon>Bacteria</taxon>
        <taxon>Pseudomonadati</taxon>
        <taxon>Pseudomonadota</taxon>
        <taxon>Alphaproteobacteria</taxon>
        <taxon>Rhodospirillales</taxon>
        <taxon>Thalassospiraceae</taxon>
        <taxon>Thalassospira</taxon>
    </lineage>
</organism>
<proteinExistence type="predicted"/>
<sequence length="217" mass="23813">MAIRPKQHVEPEPAQAPKAPGVPSTVPSTVDPVKPAGVGDSEVQTMGYPSKLMAPDLAKSIVGLLICGVIALIPEMLAIIQWTSAGLALLFVFYFARTVIRFQSKIYVSEYGIRLSSLRGGTAFAWPELSKFRLRYFSTKRDGNKGWFELTLQAGDAKIVAESTLDGFDDLLEISRDWAKDNQLLVDDVTRTNLMRMDEAETLVKAAASERKHGGIN</sequence>
<feature type="compositionally biased region" description="Low complexity" evidence="1">
    <location>
        <begin position="21"/>
        <end position="33"/>
    </location>
</feature>
<keyword evidence="2" id="KW-1133">Transmembrane helix</keyword>
<name>A0ABM6XZZ5_9PROT</name>
<evidence type="ECO:0000313" key="4">
    <source>
        <dbReference type="Proteomes" id="UP000256971"/>
    </source>
</evidence>
<protein>
    <recommendedName>
        <fullName evidence="5">PH domain-containing protein</fullName>
    </recommendedName>
</protein>
<keyword evidence="2" id="KW-0812">Transmembrane</keyword>
<feature type="transmembrane region" description="Helical" evidence="2">
    <location>
        <begin position="56"/>
        <end position="73"/>
    </location>
</feature>
<dbReference type="Proteomes" id="UP000256971">
    <property type="component" value="Chromosome"/>
</dbReference>
<evidence type="ECO:0008006" key="5">
    <source>
        <dbReference type="Google" id="ProtNLM"/>
    </source>
</evidence>
<dbReference type="EMBL" id="CP031555">
    <property type="protein sequence ID" value="AXO14770.1"/>
    <property type="molecule type" value="Genomic_DNA"/>
</dbReference>
<reference evidence="3 4" key="1">
    <citation type="submission" date="2018-08" db="EMBL/GenBank/DDBJ databases">
        <title>Complete genome sequence of type strain Thalassospira indica MCCC 1A01103T, isolated from isolated from deep seawater of the Indian Ocean.</title>
        <authorList>
            <person name="Liu Y."/>
        </authorList>
    </citation>
    <scope>NUCLEOTIDE SEQUENCE [LARGE SCALE GENOMIC DNA]</scope>
    <source>
        <strain evidence="3 4">PB8BT</strain>
    </source>
</reference>
<evidence type="ECO:0000256" key="2">
    <source>
        <dbReference type="SAM" id="Phobius"/>
    </source>
</evidence>
<evidence type="ECO:0000256" key="1">
    <source>
        <dbReference type="SAM" id="MobiDB-lite"/>
    </source>
</evidence>
<accession>A0ABM6XZZ5</accession>
<keyword evidence="2" id="KW-0472">Membrane</keyword>
<keyword evidence="4" id="KW-1185">Reference proteome</keyword>
<gene>
    <name evidence="3" type="ORF">DY252_11520</name>
</gene>
<feature type="region of interest" description="Disordered" evidence="1">
    <location>
        <begin position="1"/>
        <end position="34"/>
    </location>
</feature>
<evidence type="ECO:0000313" key="3">
    <source>
        <dbReference type="EMBL" id="AXO14770.1"/>
    </source>
</evidence>